<dbReference type="EMBL" id="JAUJFL010000003">
    <property type="protein sequence ID" value="KAK2606739.1"/>
    <property type="molecule type" value="Genomic_DNA"/>
</dbReference>
<dbReference type="Proteomes" id="UP001265746">
    <property type="component" value="Unassembled WGS sequence"/>
</dbReference>
<evidence type="ECO:0000313" key="3">
    <source>
        <dbReference type="Proteomes" id="UP001265746"/>
    </source>
</evidence>
<dbReference type="PROSITE" id="PS51194">
    <property type="entry name" value="HELICASE_CTER"/>
    <property type="match status" value="1"/>
</dbReference>
<dbReference type="Gene3D" id="3.40.50.300">
    <property type="entry name" value="P-loop containing nucleotide triphosphate hydrolases"/>
    <property type="match status" value="1"/>
</dbReference>
<dbReference type="Pfam" id="PF00271">
    <property type="entry name" value="Helicase_C"/>
    <property type="match status" value="1"/>
</dbReference>
<dbReference type="SMART" id="SM00490">
    <property type="entry name" value="HELICc"/>
    <property type="match status" value="1"/>
</dbReference>
<reference evidence="2" key="1">
    <citation type="submission" date="2023-06" db="EMBL/GenBank/DDBJ databases">
        <authorList>
            <person name="Noh H."/>
        </authorList>
    </citation>
    <scope>NUCLEOTIDE SEQUENCE</scope>
    <source>
        <strain evidence="2">DUCC20226</strain>
    </source>
</reference>
<feature type="domain" description="Helicase C-terminal" evidence="1">
    <location>
        <begin position="291"/>
        <end position="493"/>
    </location>
</feature>
<proteinExistence type="predicted"/>
<name>A0AAD9SFR6_PHOAM</name>
<dbReference type="InterPro" id="IPR027417">
    <property type="entry name" value="P-loop_NTPase"/>
</dbReference>
<organism evidence="2 3">
    <name type="scientific">Phomopsis amygdali</name>
    <name type="common">Fusicoccum amygdali</name>
    <dbReference type="NCBI Taxonomy" id="1214568"/>
    <lineage>
        <taxon>Eukaryota</taxon>
        <taxon>Fungi</taxon>
        <taxon>Dikarya</taxon>
        <taxon>Ascomycota</taxon>
        <taxon>Pezizomycotina</taxon>
        <taxon>Sordariomycetes</taxon>
        <taxon>Sordariomycetidae</taxon>
        <taxon>Diaporthales</taxon>
        <taxon>Diaporthaceae</taxon>
        <taxon>Diaporthe</taxon>
    </lineage>
</organism>
<dbReference type="SUPFAM" id="SSF52540">
    <property type="entry name" value="P-loop containing nucleoside triphosphate hydrolases"/>
    <property type="match status" value="1"/>
</dbReference>
<keyword evidence="3" id="KW-1185">Reference proteome</keyword>
<gene>
    <name evidence="2" type="ORF">N8I77_005470</name>
</gene>
<comment type="caution">
    <text evidence="2">The sequence shown here is derived from an EMBL/GenBank/DDBJ whole genome shotgun (WGS) entry which is preliminary data.</text>
</comment>
<dbReference type="InterPro" id="IPR001650">
    <property type="entry name" value="Helicase_C-like"/>
</dbReference>
<evidence type="ECO:0000313" key="2">
    <source>
        <dbReference type="EMBL" id="KAK2606739.1"/>
    </source>
</evidence>
<accession>A0AAD9SFR6</accession>
<sequence>MTRSLAQPPTRDSPAPETCIIVSSHGNPTVFEKFANASVNVGVMFSDECHLAMKLESRSMAIAVAQSKVGRGGMDLWLVSATPIRFLIDWELPISLIANSIDLSRAASVMDVVTAHAAAKSSDDNMRRFLALWSKVFDKDLVLRNVVTSQFCGKSITDLRTILPNTVWLKTPDQHHEDVQAVAHQAREVIRTKALAAQEDEALFQPDYASGIDPRLYFVSLFPGAAALIRKGLLSVDEKNITDSISAIKDSNKLKVEKSAHFPQHLDEIARNSPKLDFVLEEIKRMQRDKDVRAADTELPANSHGENLALKKMVIITPTLGTAVFLYLILLKRVPELAPALLHSRARASDREAALNSFTSLTARKTAKHSYILITSFSGGGTGLNLQSANYQILMSPLSSRDHEIQAFARTNRTGQRLALHHSRLISVDSAADRINVVSFAGRSIKNDPFEMGRRLVLSESDGFKRVQRLEDWGYQVDDTEIDSLPYMVENLYSAGCEYQACKITFPAESKQSIDELVYFGSNTMARDVLCINEAWNARRDSRARHEKLPLRDILLGLWVFNLNRSAHDLKHLVYFTVIEASLNHTLRPHVYRLLGEDMRNQLVIHRESESSQEAEAFSLLIEEAPFCAGAEKMLREYSEFSDVHIASFDFLPVILEGMDDDEPFFDFRINFQ</sequence>
<dbReference type="AlphaFoldDB" id="A0AAD9SFR6"/>
<protein>
    <recommendedName>
        <fullName evidence="1">Helicase C-terminal domain-containing protein</fullName>
    </recommendedName>
</protein>
<evidence type="ECO:0000259" key="1">
    <source>
        <dbReference type="PROSITE" id="PS51194"/>
    </source>
</evidence>